<evidence type="ECO:0000313" key="10">
    <source>
        <dbReference type="Proteomes" id="UP000334923"/>
    </source>
</evidence>
<accession>A0A5E6MBB9</accession>
<evidence type="ECO:0000256" key="6">
    <source>
        <dbReference type="RuleBase" id="RU003930"/>
    </source>
</evidence>
<dbReference type="GO" id="GO:0000049">
    <property type="term" value="F:tRNA binding"/>
    <property type="evidence" value="ECO:0007669"/>
    <property type="project" value="UniProtKB-UniRule"/>
</dbReference>
<dbReference type="Pfam" id="PF00673">
    <property type="entry name" value="Ribosomal_L5_C"/>
    <property type="match status" value="1"/>
</dbReference>
<dbReference type="GO" id="GO:0003735">
    <property type="term" value="F:structural constituent of ribosome"/>
    <property type="evidence" value="ECO:0007669"/>
    <property type="project" value="InterPro"/>
</dbReference>
<dbReference type="Proteomes" id="UP000334923">
    <property type="component" value="Unassembled WGS sequence"/>
</dbReference>
<dbReference type="InterPro" id="IPR020930">
    <property type="entry name" value="Ribosomal_uL5_bac-type"/>
</dbReference>
<dbReference type="NCBIfam" id="NF000585">
    <property type="entry name" value="PRK00010.1"/>
    <property type="match status" value="1"/>
</dbReference>
<keyword evidence="5" id="KW-0820">tRNA-binding</keyword>
<dbReference type="AlphaFoldDB" id="A0A5E6MBB9"/>
<keyword evidence="5" id="KW-0699">rRNA-binding</keyword>
<dbReference type="GO" id="GO:1990904">
    <property type="term" value="C:ribonucleoprotein complex"/>
    <property type="evidence" value="ECO:0007669"/>
    <property type="project" value="UniProtKB-KW"/>
</dbReference>
<dbReference type="EMBL" id="CABFVA020000073">
    <property type="protein sequence ID" value="VVM06715.1"/>
    <property type="molecule type" value="Genomic_DNA"/>
</dbReference>
<proteinExistence type="inferred from homology"/>
<keyword evidence="10" id="KW-1185">Reference proteome</keyword>
<evidence type="ECO:0000313" key="9">
    <source>
        <dbReference type="EMBL" id="VVM06715.1"/>
    </source>
</evidence>
<dbReference type="InterPro" id="IPR031309">
    <property type="entry name" value="Ribosomal_uL5_C"/>
</dbReference>
<evidence type="ECO:0000256" key="4">
    <source>
        <dbReference type="ARBA" id="ARBA00035245"/>
    </source>
</evidence>
<evidence type="ECO:0000259" key="7">
    <source>
        <dbReference type="Pfam" id="PF00281"/>
    </source>
</evidence>
<evidence type="ECO:0000256" key="1">
    <source>
        <dbReference type="ARBA" id="ARBA00008553"/>
    </source>
</evidence>
<dbReference type="RefSeq" id="WP_142660223.1">
    <property type="nucleotide sequence ID" value="NZ_CABFVA020000073.1"/>
</dbReference>
<dbReference type="PROSITE" id="PS00358">
    <property type="entry name" value="RIBOSOMAL_L5"/>
    <property type="match status" value="1"/>
</dbReference>
<evidence type="ECO:0000259" key="8">
    <source>
        <dbReference type="Pfam" id="PF00673"/>
    </source>
</evidence>
<dbReference type="InterPro" id="IPR022803">
    <property type="entry name" value="Ribosomal_uL5_dom_sf"/>
</dbReference>
<evidence type="ECO:0000256" key="2">
    <source>
        <dbReference type="ARBA" id="ARBA00022980"/>
    </source>
</evidence>
<dbReference type="PIRSF" id="PIRSF002161">
    <property type="entry name" value="Ribosomal_L5"/>
    <property type="match status" value="1"/>
</dbReference>
<dbReference type="Pfam" id="PF00281">
    <property type="entry name" value="Ribosomal_L5"/>
    <property type="match status" value="1"/>
</dbReference>
<dbReference type="GO" id="GO:0019843">
    <property type="term" value="F:rRNA binding"/>
    <property type="evidence" value="ECO:0007669"/>
    <property type="project" value="UniProtKB-UniRule"/>
</dbReference>
<evidence type="ECO:0000256" key="5">
    <source>
        <dbReference type="HAMAP-Rule" id="MF_01333"/>
    </source>
</evidence>
<dbReference type="SUPFAM" id="SSF55282">
    <property type="entry name" value="RL5-like"/>
    <property type="match status" value="1"/>
</dbReference>
<dbReference type="InterPro" id="IPR020929">
    <property type="entry name" value="Ribosomal_uL5_CS"/>
</dbReference>
<name>A0A5E6MBB9_9BACT</name>
<evidence type="ECO:0000256" key="3">
    <source>
        <dbReference type="ARBA" id="ARBA00023274"/>
    </source>
</evidence>
<gene>
    <name evidence="5 9" type="primary">rplE</name>
    <name evidence="9" type="ORF">MAMT_01373</name>
</gene>
<dbReference type="HAMAP" id="MF_01333_B">
    <property type="entry name" value="Ribosomal_uL5_B"/>
    <property type="match status" value="1"/>
</dbReference>
<feature type="domain" description="Large ribosomal subunit protein uL5 N-terminal" evidence="7">
    <location>
        <begin position="27"/>
        <end position="83"/>
    </location>
</feature>
<protein>
    <recommendedName>
        <fullName evidence="4 5">Large ribosomal subunit protein uL5</fullName>
    </recommendedName>
</protein>
<comment type="function">
    <text evidence="5">This is 1 of the proteins that bind and probably mediate the attachment of the 5S RNA into the large ribosomal subunit, where it forms part of the central protuberance. In the 70S ribosome it contacts protein S13 of the 30S subunit (bridge B1b), connecting the 2 subunits; this bridge is implicated in subunit movement. Contacts the P site tRNA; the 5S rRNA and some of its associated proteins might help stabilize positioning of ribosome-bound tRNAs.</text>
</comment>
<dbReference type="GO" id="GO:0005840">
    <property type="term" value="C:ribosome"/>
    <property type="evidence" value="ECO:0007669"/>
    <property type="project" value="UniProtKB-KW"/>
</dbReference>
<dbReference type="FunFam" id="3.30.1440.10:FF:000001">
    <property type="entry name" value="50S ribosomal protein L5"/>
    <property type="match status" value="1"/>
</dbReference>
<comment type="subunit">
    <text evidence="5">Part of the 50S ribosomal subunit; part of the 5S rRNA/L5/L18/L25 subcomplex. Contacts the 5S rRNA and the P site tRNA. Forms a bridge to the 30S subunit in the 70S ribosome.</text>
</comment>
<organism evidence="9 10">
    <name type="scientific">Methylacidimicrobium tartarophylax</name>
    <dbReference type="NCBI Taxonomy" id="1041768"/>
    <lineage>
        <taxon>Bacteria</taxon>
        <taxon>Pseudomonadati</taxon>
        <taxon>Verrucomicrobiota</taxon>
        <taxon>Methylacidimicrobium</taxon>
    </lineage>
</organism>
<dbReference type="OrthoDB" id="9806626at2"/>
<comment type="similarity">
    <text evidence="1 5 6">Belongs to the universal ribosomal protein uL5 family.</text>
</comment>
<keyword evidence="2 5" id="KW-0689">Ribosomal protein</keyword>
<dbReference type="Gene3D" id="3.30.1440.10">
    <property type="match status" value="1"/>
</dbReference>
<feature type="domain" description="Large ribosomal subunit protein uL5 C-terminal" evidence="8">
    <location>
        <begin position="87"/>
        <end position="180"/>
    </location>
</feature>
<dbReference type="GO" id="GO:0006412">
    <property type="term" value="P:translation"/>
    <property type="evidence" value="ECO:0007669"/>
    <property type="project" value="UniProtKB-UniRule"/>
</dbReference>
<sequence>MSEPSVFAKAYREQILPQLREARGYANVNQVPRLEKVAINCCVGSSPELKTALEEAMHALEAITGQRPVKTKAKKSISNFKLRQGQEIGCKVTLRGRRMYEFVERLIWAALPRVRDFRGLSPRGFDGGGNYTFGILDHSVFPEIETETTKRTFGLDVTFVTTARTKEEARDLLSRTGLPFIGARKEPAAATA</sequence>
<keyword evidence="5" id="KW-0694">RNA-binding</keyword>
<dbReference type="InterPro" id="IPR031310">
    <property type="entry name" value="Ribosomal_uL5_N"/>
</dbReference>
<dbReference type="PANTHER" id="PTHR11994">
    <property type="entry name" value="60S RIBOSOMAL PROTEIN L11-RELATED"/>
    <property type="match status" value="1"/>
</dbReference>
<keyword evidence="3 5" id="KW-0687">Ribonucleoprotein</keyword>
<dbReference type="InterPro" id="IPR002132">
    <property type="entry name" value="Ribosomal_uL5"/>
</dbReference>
<reference evidence="9 10" key="1">
    <citation type="submission" date="2019-09" db="EMBL/GenBank/DDBJ databases">
        <authorList>
            <person name="Cremers G."/>
        </authorList>
    </citation>
    <scope>NUCLEOTIDE SEQUENCE [LARGE SCALE GENOMIC DNA]</scope>
    <source>
        <strain evidence="9">4A</strain>
    </source>
</reference>